<organism evidence="1 2">
    <name type="scientific">Patella caerulea</name>
    <name type="common">Rayed Mediterranean limpet</name>
    <dbReference type="NCBI Taxonomy" id="87958"/>
    <lineage>
        <taxon>Eukaryota</taxon>
        <taxon>Metazoa</taxon>
        <taxon>Spiralia</taxon>
        <taxon>Lophotrochozoa</taxon>
        <taxon>Mollusca</taxon>
        <taxon>Gastropoda</taxon>
        <taxon>Patellogastropoda</taxon>
        <taxon>Patelloidea</taxon>
        <taxon>Patellidae</taxon>
        <taxon>Patella</taxon>
    </lineage>
</organism>
<reference evidence="1 2" key="1">
    <citation type="submission" date="2024-01" db="EMBL/GenBank/DDBJ databases">
        <title>The genome of the rayed Mediterranean limpet Patella caerulea (Linnaeus, 1758).</title>
        <authorList>
            <person name="Anh-Thu Weber A."/>
            <person name="Halstead-Nussloch G."/>
        </authorList>
    </citation>
    <scope>NUCLEOTIDE SEQUENCE [LARGE SCALE GENOMIC DNA]</scope>
    <source>
        <strain evidence="1">AATW-2023a</strain>
        <tissue evidence="1">Whole specimen</tissue>
    </source>
</reference>
<evidence type="ECO:0008006" key="3">
    <source>
        <dbReference type="Google" id="ProtNLM"/>
    </source>
</evidence>
<gene>
    <name evidence="1" type="ORF">SNE40_014406</name>
</gene>
<sequence length="124" mass="13762">MSASRVVSVQVQSLPPTSNAAQFHSLRVYLQCQYWLNKSVIDMNPTAWGWTTVNKNLLPIEMSQQPAPDFLLKIIHCNCKSDCDNRRCGCRKNGLSCSFGCGGCRGINCSNSTAITDEDLEDEK</sequence>
<keyword evidence="2" id="KW-1185">Reference proteome</keyword>
<comment type="caution">
    <text evidence="1">The sequence shown here is derived from an EMBL/GenBank/DDBJ whole genome shotgun (WGS) entry which is preliminary data.</text>
</comment>
<dbReference type="AlphaFoldDB" id="A0AAN8JI91"/>
<accession>A0AAN8JI91</accession>
<evidence type="ECO:0000313" key="2">
    <source>
        <dbReference type="Proteomes" id="UP001347796"/>
    </source>
</evidence>
<protein>
    <recommendedName>
        <fullName evidence="3">Tesmin/TSO1-like CXC domain-containing protein</fullName>
    </recommendedName>
</protein>
<evidence type="ECO:0000313" key="1">
    <source>
        <dbReference type="EMBL" id="KAK6176045.1"/>
    </source>
</evidence>
<dbReference type="EMBL" id="JAZGQO010000010">
    <property type="protein sequence ID" value="KAK6176045.1"/>
    <property type="molecule type" value="Genomic_DNA"/>
</dbReference>
<name>A0AAN8JI91_PATCE</name>
<proteinExistence type="predicted"/>
<dbReference type="Proteomes" id="UP001347796">
    <property type="component" value="Unassembled WGS sequence"/>
</dbReference>